<evidence type="ECO:0000313" key="2">
    <source>
        <dbReference type="EMBL" id="PHT57888.1"/>
    </source>
</evidence>
<dbReference type="GO" id="GO:0005634">
    <property type="term" value="C:nucleus"/>
    <property type="evidence" value="ECO:0007669"/>
    <property type="project" value="TreeGrafter"/>
</dbReference>
<dbReference type="Pfam" id="PF13899">
    <property type="entry name" value="Thioredoxin_7"/>
    <property type="match status" value="1"/>
</dbReference>
<dbReference type="GO" id="GO:0043130">
    <property type="term" value="F:ubiquitin binding"/>
    <property type="evidence" value="ECO:0007669"/>
    <property type="project" value="TreeGrafter"/>
</dbReference>
<name>A0A2G2XK72_CAPBA</name>
<dbReference type="PANTHER" id="PTHR23322">
    <property type="entry name" value="FAS-ASSOCIATED PROTEIN"/>
    <property type="match status" value="1"/>
</dbReference>
<dbReference type="STRING" id="33114.A0A2G2XK72"/>
<dbReference type="AlphaFoldDB" id="A0A2G2XK72"/>
<reference evidence="3" key="2">
    <citation type="journal article" date="2017" name="J. Anim. Genet.">
        <title>Multiple reference genome sequences of hot pepper reveal the massive evolution of plant disease resistance genes by retroduplication.</title>
        <authorList>
            <person name="Kim S."/>
            <person name="Park J."/>
            <person name="Yeom S.-I."/>
            <person name="Kim Y.-M."/>
            <person name="Seo E."/>
            <person name="Kim K.-T."/>
            <person name="Kim M.-S."/>
            <person name="Lee J.M."/>
            <person name="Cheong K."/>
            <person name="Shin H.-S."/>
            <person name="Kim S.-B."/>
            <person name="Han K."/>
            <person name="Lee J."/>
            <person name="Park M."/>
            <person name="Lee H.-A."/>
            <person name="Lee H.-Y."/>
            <person name="Lee Y."/>
            <person name="Oh S."/>
            <person name="Lee J.H."/>
            <person name="Choi E."/>
            <person name="Choi E."/>
            <person name="Lee S.E."/>
            <person name="Jeon J."/>
            <person name="Kim H."/>
            <person name="Choi G."/>
            <person name="Song H."/>
            <person name="Lee J."/>
            <person name="Lee S.-C."/>
            <person name="Kwon J.-K."/>
            <person name="Lee H.-Y."/>
            <person name="Koo N."/>
            <person name="Hong Y."/>
            <person name="Kim R.W."/>
            <person name="Kang W.-H."/>
            <person name="Huh J.H."/>
            <person name="Kang B.-C."/>
            <person name="Yang T.-J."/>
            <person name="Lee Y.-H."/>
            <person name="Bennetzen J.L."/>
            <person name="Choi D."/>
        </authorList>
    </citation>
    <scope>NUCLEOTIDE SEQUENCE [LARGE SCALE GENOMIC DNA]</scope>
    <source>
        <strain evidence="3">cv. PBC81</strain>
    </source>
</reference>
<accession>A0A2G2XK72</accession>
<dbReference type="Proteomes" id="UP000224567">
    <property type="component" value="Unassembled WGS sequence"/>
</dbReference>
<comment type="caution">
    <text evidence="2">The sequence shown here is derived from an EMBL/GenBank/DDBJ whole genome shotgun (WGS) entry which is preliminary data.</text>
</comment>
<dbReference type="SUPFAM" id="SSF52833">
    <property type="entry name" value="Thioredoxin-like"/>
    <property type="match status" value="1"/>
</dbReference>
<feature type="domain" description="UAS" evidence="1">
    <location>
        <begin position="74"/>
        <end position="212"/>
    </location>
</feature>
<evidence type="ECO:0000259" key="1">
    <source>
        <dbReference type="SMART" id="SM00594"/>
    </source>
</evidence>
<sequence>MANVLSDEQQMLVSSFLEIVVDETAGTARQFLQATNWNLQEAIQRFYNGINNNAVLYNGSSSVYHDEEMLDSEEEEQISSSTNGTRHDNLDFMDRPSSELLYDGPFEYAKDAGKARNKWLLVNVQSRKEFSSAMLNRDSWANEIVVEAIKNSFIFWQEDEDTEEGKKVGNYYRLHSLPAILLIDPITGQNMRSWNGIVEPQKLLEDAMFFMDTSPSEYHAHLIQKQRERMN</sequence>
<reference evidence="2 3" key="1">
    <citation type="journal article" date="2017" name="Genome Biol.">
        <title>New reference genome sequences of hot pepper reveal the massive evolution of plant disease-resistance genes by retroduplication.</title>
        <authorList>
            <person name="Kim S."/>
            <person name="Park J."/>
            <person name="Yeom S.I."/>
            <person name="Kim Y.M."/>
            <person name="Seo E."/>
            <person name="Kim K.T."/>
            <person name="Kim M.S."/>
            <person name="Lee J.M."/>
            <person name="Cheong K."/>
            <person name="Shin H.S."/>
            <person name="Kim S.B."/>
            <person name="Han K."/>
            <person name="Lee J."/>
            <person name="Park M."/>
            <person name="Lee H.A."/>
            <person name="Lee H.Y."/>
            <person name="Lee Y."/>
            <person name="Oh S."/>
            <person name="Lee J.H."/>
            <person name="Choi E."/>
            <person name="Choi E."/>
            <person name="Lee S.E."/>
            <person name="Jeon J."/>
            <person name="Kim H."/>
            <person name="Choi G."/>
            <person name="Song H."/>
            <person name="Lee J."/>
            <person name="Lee S.C."/>
            <person name="Kwon J.K."/>
            <person name="Lee H.Y."/>
            <person name="Koo N."/>
            <person name="Hong Y."/>
            <person name="Kim R.W."/>
            <person name="Kang W.H."/>
            <person name="Huh J.H."/>
            <person name="Kang B.C."/>
            <person name="Yang T.J."/>
            <person name="Lee Y.H."/>
            <person name="Bennetzen J.L."/>
            <person name="Choi D."/>
        </authorList>
    </citation>
    <scope>NUCLEOTIDE SEQUENCE [LARGE SCALE GENOMIC DNA]</scope>
    <source>
        <strain evidence="3">cv. PBC81</strain>
    </source>
</reference>
<proteinExistence type="predicted"/>
<dbReference type="Gene3D" id="3.40.30.10">
    <property type="entry name" value="Glutaredoxin"/>
    <property type="match status" value="1"/>
</dbReference>
<dbReference type="CDD" id="cd02958">
    <property type="entry name" value="UAS"/>
    <property type="match status" value="1"/>
</dbReference>
<keyword evidence="3" id="KW-1185">Reference proteome</keyword>
<dbReference type="EMBL" id="MLFT02000001">
    <property type="protein sequence ID" value="PHT57888.1"/>
    <property type="molecule type" value="Genomic_DNA"/>
</dbReference>
<organism evidence="2 3">
    <name type="scientific">Capsicum baccatum</name>
    <name type="common">Peruvian pepper</name>
    <dbReference type="NCBI Taxonomy" id="33114"/>
    <lineage>
        <taxon>Eukaryota</taxon>
        <taxon>Viridiplantae</taxon>
        <taxon>Streptophyta</taxon>
        <taxon>Embryophyta</taxon>
        <taxon>Tracheophyta</taxon>
        <taxon>Spermatophyta</taxon>
        <taxon>Magnoliopsida</taxon>
        <taxon>eudicotyledons</taxon>
        <taxon>Gunneridae</taxon>
        <taxon>Pentapetalae</taxon>
        <taxon>asterids</taxon>
        <taxon>lamiids</taxon>
        <taxon>Solanales</taxon>
        <taxon>Solanaceae</taxon>
        <taxon>Solanoideae</taxon>
        <taxon>Capsiceae</taxon>
        <taxon>Capsicum</taxon>
    </lineage>
</organism>
<dbReference type="InterPro" id="IPR006577">
    <property type="entry name" value="UAS"/>
</dbReference>
<dbReference type="SMART" id="SM00594">
    <property type="entry name" value="UAS"/>
    <property type="match status" value="1"/>
</dbReference>
<dbReference type="GO" id="GO:0043161">
    <property type="term" value="P:proteasome-mediated ubiquitin-dependent protein catabolic process"/>
    <property type="evidence" value="ECO:0007669"/>
    <property type="project" value="TreeGrafter"/>
</dbReference>
<dbReference type="SUPFAM" id="SSF46934">
    <property type="entry name" value="UBA-like"/>
    <property type="match status" value="1"/>
</dbReference>
<dbReference type="InterPro" id="IPR050730">
    <property type="entry name" value="UBX_domain-protein"/>
</dbReference>
<dbReference type="InterPro" id="IPR036249">
    <property type="entry name" value="Thioredoxin-like_sf"/>
</dbReference>
<dbReference type="OrthoDB" id="1733707at2759"/>
<protein>
    <submittedName>
        <fullName evidence="2">Plant UBX domain-containing protein 7</fullName>
    </submittedName>
</protein>
<dbReference type="Pfam" id="PF14555">
    <property type="entry name" value="UBA_4"/>
    <property type="match status" value="1"/>
</dbReference>
<dbReference type="PANTHER" id="PTHR23322:SF84">
    <property type="entry name" value="UBX DOMAIN-CONTAINING PROTEIN"/>
    <property type="match status" value="1"/>
</dbReference>
<evidence type="ECO:0000313" key="3">
    <source>
        <dbReference type="Proteomes" id="UP000224567"/>
    </source>
</evidence>
<gene>
    <name evidence="2" type="ORF">CQW23_00251</name>
</gene>
<dbReference type="Gene3D" id="1.10.8.10">
    <property type="entry name" value="DNA helicase RuvA subunit, C-terminal domain"/>
    <property type="match status" value="1"/>
</dbReference>
<dbReference type="InterPro" id="IPR009060">
    <property type="entry name" value="UBA-like_sf"/>
</dbReference>